<sequence length="444" mass="43412">MGYRSRCRRDSEMSVNRWKLFAMPVALLGLASPLLVNCGGKGIPGADSLPGPAGDLASAASGCDEMKNGGIANLKFDGGAEVEGKIKGFLEAAASLDKLTVAMEADLIASCAKLGKDLGMSDAELKADPSGGKGAEKVCGAVSAKVNAAVKANAEAKITVQIDPPKCYADITAMQKCLGDCGSPVQPGKLEASCEGGEISGKCDAECKGKCSVEAGAACTGTCNASCSGKCDVGFKGTCGGKCDGKCDGKDSKGAACAGTCEGKCDAKAEGSCSGTCEGSCSGSCEVKAAAKCSGSCSGGCSAEIKEPKCSGEFKPPSVDPSCQMQCTAKTAGEAKCDAPNVRIVANGKVNADAQKLVAALRTSLPAIAKVQLGSGKKLAAAVSGVGKAGVEVKDVALKAGGKAVACVAAAVDASASATASIDVNIKASASVSGSASGSASGGT</sequence>
<dbReference type="Proteomes" id="UP000002139">
    <property type="component" value="Chromosome"/>
</dbReference>
<dbReference type="STRING" id="448385.sce4357"/>
<evidence type="ECO:0008006" key="3">
    <source>
        <dbReference type="Google" id="ProtNLM"/>
    </source>
</evidence>
<dbReference type="KEGG" id="scl:sce4357"/>
<accession>A9F2U3</accession>
<protein>
    <recommendedName>
        <fullName evidence="3">Keratin associated protein</fullName>
    </recommendedName>
</protein>
<dbReference type="eggNOG" id="ENOG5031DDB">
    <property type="taxonomic scope" value="Bacteria"/>
</dbReference>
<name>A9F2U3_SORC5</name>
<dbReference type="AlphaFoldDB" id="A9F2U3"/>
<dbReference type="BioCyc" id="SCEL448385:SCE_RS48930-MONOMER"/>
<organism evidence="1 2">
    <name type="scientific">Sorangium cellulosum (strain So ce56)</name>
    <name type="common">Polyangium cellulosum (strain So ce56)</name>
    <dbReference type="NCBI Taxonomy" id="448385"/>
    <lineage>
        <taxon>Bacteria</taxon>
        <taxon>Pseudomonadati</taxon>
        <taxon>Myxococcota</taxon>
        <taxon>Polyangia</taxon>
        <taxon>Polyangiales</taxon>
        <taxon>Polyangiaceae</taxon>
        <taxon>Sorangium</taxon>
    </lineage>
</organism>
<keyword evidence="2" id="KW-1185">Reference proteome</keyword>
<proteinExistence type="predicted"/>
<reference evidence="1 2" key="1">
    <citation type="journal article" date="2007" name="Nat. Biotechnol.">
        <title>Complete genome sequence of the myxobacterium Sorangium cellulosum.</title>
        <authorList>
            <person name="Schneiker S."/>
            <person name="Perlova O."/>
            <person name="Kaiser O."/>
            <person name="Gerth K."/>
            <person name="Alici A."/>
            <person name="Altmeyer M.O."/>
            <person name="Bartels D."/>
            <person name="Bekel T."/>
            <person name="Beyer S."/>
            <person name="Bode E."/>
            <person name="Bode H.B."/>
            <person name="Bolten C.J."/>
            <person name="Choudhuri J.V."/>
            <person name="Doss S."/>
            <person name="Elnakady Y.A."/>
            <person name="Frank B."/>
            <person name="Gaigalat L."/>
            <person name="Goesmann A."/>
            <person name="Groeger C."/>
            <person name="Gross F."/>
            <person name="Jelsbak L."/>
            <person name="Jelsbak L."/>
            <person name="Kalinowski J."/>
            <person name="Kegler C."/>
            <person name="Knauber T."/>
            <person name="Konietzny S."/>
            <person name="Kopp M."/>
            <person name="Krause L."/>
            <person name="Krug D."/>
            <person name="Linke B."/>
            <person name="Mahmud T."/>
            <person name="Martinez-Arias R."/>
            <person name="McHardy A.C."/>
            <person name="Merai M."/>
            <person name="Meyer F."/>
            <person name="Mormann S."/>
            <person name="Munoz-Dorado J."/>
            <person name="Perez J."/>
            <person name="Pradella S."/>
            <person name="Rachid S."/>
            <person name="Raddatz G."/>
            <person name="Rosenau F."/>
            <person name="Rueckert C."/>
            <person name="Sasse F."/>
            <person name="Scharfe M."/>
            <person name="Schuster S.C."/>
            <person name="Suen G."/>
            <person name="Treuner-Lange A."/>
            <person name="Velicer G.J."/>
            <person name="Vorholter F.-J."/>
            <person name="Weissman K.J."/>
            <person name="Welch R.D."/>
            <person name="Wenzel S.C."/>
            <person name="Whitworth D.E."/>
            <person name="Wilhelm S."/>
            <person name="Wittmann C."/>
            <person name="Bloecker H."/>
            <person name="Puehler A."/>
            <person name="Mueller R."/>
        </authorList>
    </citation>
    <scope>NUCLEOTIDE SEQUENCE [LARGE SCALE GENOMIC DNA]</scope>
    <source>
        <strain evidence="2">So ce56</strain>
    </source>
</reference>
<dbReference type="HOGENOM" id="CLU_696185_0_0_7"/>
<evidence type="ECO:0000313" key="2">
    <source>
        <dbReference type="Proteomes" id="UP000002139"/>
    </source>
</evidence>
<dbReference type="EMBL" id="AM746676">
    <property type="protein sequence ID" value="CAN94520.1"/>
    <property type="molecule type" value="Genomic_DNA"/>
</dbReference>
<evidence type="ECO:0000313" key="1">
    <source>
        <dbReference type="EMBL" id="CAN94520.1"/>
    </source>
</evidence>
<gene>
    <name evidence="1" type="ordered locus">sce4357</name>
</gene>